<sequence length="93" mass="10510">MSHLKFFVYQFVLISALIAVNYYSDEYISKPFGSVDLLAIGIIAFLAIVTISLTNRLYNRLGTIRLRNKILLTILAFVLVCLFIVLFTVAMTS</sequence>
<evidence type="ECO:0000313" key="3">
    <source>
        <dbReference type="Proteomes" id="UP000076935"/>
    </source>
</evidence>
<proteinExistence type="predicted"/>
<keyword evidence="1" id="KW-0472">Membrane</keyword>
<evidence type="ECO:0000313" key="2">
    <source>
        <dbReference type="EMBL" id="OAH63061.1"/>
    </source>
</evidence>
<keyword evidence="1" id="KW-0812">Transmembrane</keyword>
<dbReference type="AlphaFoldDB" id="A0A177LET9"/>
<evidence type="ECO:0000256" key="1">
    <source>
        <dbReference type="SAM" id="Phobius"/>
    </source>
</evidence>
<organism evidence="2 3">
    <name type="scientific">Domibacillus aminovorans</name>
    <dbReference type="NCBI Taxonomy" id="29332"/>
    <lineage>
        <taxon>Bacteria</taxon>
        <taxon>Bacillati</taxon>
        <taxon>Bacillota</taxon>
        <taxon>Bacilli</taxon>
        <taxon>Bacillales</taxon>
        <taxon>Bacillaceae</taxon>
        <taxon>Domibacillus</taxon>
    </lineage>
</organism>
<protein>
    <submittedName>
        <fullName evidence="2">Uncharacterized protein</fullName>
    </submittedName>
</protein>
<keyword evidence="1" id="KW-1133">Transmembrane helix</keyword>
<dbReference type="EMBL" id="LQWY01000003">
    <property type="protein sequence ID" value="OAH63061.1"/>
    <property type="molecule type" value="Genomic_DNA"/>
</dbReference>
<gene>
    <name evidence="2" type="ORF">AWH49_06865</name>
</gene>
<comment type="caution">
    <text evidence="2">The sequence shown here is derived from an EMBL/GenBank/DDBJ whole genome shotgun (WGS) entry which is preliminary data.</text>
</comment>
<feature type="transmembrane region" description="Helical" evidence="1">
    <location>
        <begin position="36"/>
        <end position="58"/>
    </location>
</feature>
<dbReference type="Proteomes" id="UP000076935">
    <property type="component" value="Unassembled WGS sequence"/>
</dbReference>
<reference evidence="2 3" key="1">
    <citation type="submission" date="2016-01" db="EMBL/GenBank/DDBJ databases">
        <title>Investigation of taxonomic status of Bacillus aminovorans.</title>
        <authorList>
            <person name="Verma A."/>
            <person name="Pal Y."/>
            <person name="Krishnamurthi S."/>
        </authorList>
    </citation>
    <scope>NUCLEOTIDE SEQUENCE [LARGE SCALE GENOMIC DNA]</scope>
    <source>
        <strain evidence="2 3">DSM 1314</strain>
    </source>
</reference>
<feature type="transmembrane region" description="Helical" evidence="1">
    <location>
        <begin position="70"/>
        <end position="91"/>
    </location>
</feature>
<keyword evidence="3" id="KW-1185">Reference proteome</keyword>
<accession>A0A177LET9</accession>
<name>A0A177LET9_9BACI</name>
<feature type="transmembrane region" description="Helical" evidence="1">
    <location>
        <begin position="7"/>
        <end position="24"/>
    </location>
</feature>